<gene>
    <name evidence="1" type="ORF">C7456_11129</name>
</gene>
<dbReference type="EMBL" id="QGHC01000011">
    <property type="protein sequence ID" value="PWK84351.1"/>
    <property type="molecule type" value="Genomic_DNA"/>
</dbReference>
<proteinExistence type="predicted"/>
<evidence type="ECO:0000313" key="1">
    <source>
        <dbReference type="EMBL" id="PWK84351.1"/>
    </source>
</evidence>
<reference evidence="1 2" key="1">
    <citation type="submission" date="2018-05" db="EMBL/GenBank/DDBJ databases">
        <title>Genomic Encyclopedia of Type Strains, Phase IV (KMG-IV): sequencing the most valuable type-strain genomes for metagenomic binning, comparative biology and taxonomic classification.</title>
        <authorList>
            <person name="Goeker M."/>
        </authorList>
    </citation>
    <scope>NUCLEOTIDE SEQUENCE [LARGE SCALE GENOMIC DNA]</scope>
    <source>
        <strain evidence="1 2">DSM 14263</strain>
    </source>
</reference>
<keyword evidence="2" id="KW-1185">Reference proteome</keyword>
<dbReference type="Pfam" id="PF10707">
    <property type="entry name" value="YrbL-PhoP_reg"/>
    <property type="match status" value="1"/>
</dbReference>
<comment type="caution">
    <text evidence="1">The sequence shown here is derived from an EMBL/GenBank/DDBJ whole genome shotgun (WGS) entry which is preliminary data.</text>
</comment>
<accession>A0A316HSN1</accession>
<name>A0A316HSN1_9GAMM</name>
<organism evidence="1 2">
    <name type="scientific">Fulvimonas soli</name>
    <dbReference type="NCBI Taxonomy" id="155197"/>
    <lineage>
        <taxon>Bacteria</taxon>
        <taxon>Pseudomonadati</taxon>
        <taxon>Pseudomonadota</taxon>
        <taxon>Gammaproteobacteria</taxon>
        <taxon>Lysobacterales</taxon>
        <taxon>Rhodanobacteraceae</taxon>
        <taxon>Fulvimonas</taxon>
    </lineage>
</organism>
<dbReference type="RefSeq" id="WP_170120223.1">
    <property type="nucleotide sequence ID" value="NZ_MSZV01000095.1"/>
</dbReference>
<sequence>MLALRHLQPVASGHIRRIYRHPDAPDLLVKVLREDAIEQRWRAAPWYRRLARTGPYAGFVREFKEYVASRRYAMHSPSPLARVAGLEDTDLGLGLVVEKVRGADGGLAPTLDAWVRRDGFTPQVQAAMDAFLASMLEHNVIAGDLHAWNVVYGSDSRGGPRLVMIDGFGEKNFIPHCSMSRRHNAHRTRYKFGKMLERTKATPRG</sequence>
<dbReference type="InterPro" id="IPR019647">
    <property type="entry name" value="PhoP_reg_network_YrbL"/>
</dbReference>
<dbReference type="Proteomes" id="UP000245812">
    <property type="component" value="Unassembled WGS sequence"/>
</dbReference>
<protein>
    <submittedName>
        <fullName evidence="1">PhoP regulatory network protein YrbL</fullName>
    </submittedName>
</protein>
<evidence type="ECO:0000313" key="2">
    <source>
        <dbReference type="Proteomes" id="UP000245812"/>
    </source>
</evidence>
<dbReference type="AlphaFoldDB" id="A0A316HSN1"/>